<organism evidence="1 2">
    <name type="scientific">Persicitalea jodogahamensis</name>
    <dbReference type="NCBI Taxonomy" id="402147"/>
    <lineage>
        <taxon>Bacteria</taxon>
        <taxon>Pseudomonadati</taxon>
        <taxon>Bacteroidota</taxon>
        <taxon>Cytophagia</taxon>
        <taxon>Cytophagales</taxon>
        <taxon>Spirosomataceae</taxon>
        <taxon>Persicitalea</taxon>
    </lineage>
</organism>
<accession>A0A8J3D3A3</accession>
<comment type="caution">
    <text evidence="1">The sequence shown here is derived from an EMBL/GenBank/DDBJ whole genome shotgun (WGS) entry which is preliminary data.</text>
</comment>
<keyword evidence="2" id="KW-1185">Reference proteome</keyword>
<dbReference type="EMBL" id="BMXF01000001">
    <property type="protein sequence ID" value="GHB63978.1"/>
    <property type="molecule type" value="Genomic_DNA"/>
</dbReference>
<proteinExistence type="predicted"/>
<dbReference type="AlphaFoldDB" id="A0A8J3D3A3"/>
<evidence type="ECO:0000313" key="2">
    <source>
        <dbReference type="Proteomes" id="UP000598271"/>
    </source>
</evidence>
<evidence type="ECO:0000313" key="1">
    <source>
        <dbReference type="EMBL" id="GHB63978.1"/>
    </source>
</evidence>
<name>A0A8J3D3A3_9BACT</name>
<reference evidence="1 2" key="1">
    <citation type="journal article" date="2014" name="Int. J. Syst. Evol. Microbiol.">
        <title>Complete genome sequence of Corynebacterium casei LMG S-19264T (=DSM 44701T), isolated from a smear-ripened cheese.</title>
        <authorList>
            <consortium name="US DOE Joint Genome Institute (JGI-PGF)"/>
            <person name="Walter F."/>
            <person name="Albersmeier A."/>
            <person name="Kalinowski J."/>
            <person name="Ruckert C."/>
        </authorList>
    </citation>
    <scope>NUCLEOTIDE SEQUENCE [LARGE SCALE GENOMIC DNA]</scope>
    <source>
        <strain evidence="1 2">KCTC 12866</strain>
    </source>
</reference>
<sequence>MAEQIEVLGKGPRGPKGWTPVLLPVTDGARKLVRVSDWTGGQEPKPAAGYLGAAGLVEDIADATDFAGRGLVSVEQGNDADLIYTYTDGTTETIPAYFADVLAKAQEVDTNTLAVSQMLGMVETKREEVAQNTVTVSDARQDVENRQGLISLDTLAVSQMLSMVETKRQEVAQNTVTVSDARQDMEDRQSLVSQDTIAVSQMLSMVETKRDQVAQNTVTVSNARQDVETRQTQIGQTKVLIDAALAAALAAGWFPIITETTAARVLALTDAGREIRCTFAGAVSITVPPASSVAWADHTEIVLVQAGAGQVTIVPGAGVTINSSETLKSAKQYAYLGLKRVAANVWDLTGERQIA</sequence>
<dbReference type="RefSeq" id="WP_189563907.1">
    <property type="nucleotide sequence ID" value="NZ_BMXF01000001.1"/>
</dbReference>
<dbReference type="Proteomes" id="UP000598271">
    <property type="component" value="Unassembled WGS sequence"/>
</dbReference>
<gene>
    <name evidence="1" type="ORF">GCM10007390_17310</name>
</gene>
<protein>
    <submittedName>
        <fullName evidence="1">Uncharacterized protein</fullName>
    </submittedName>
</protein>